<evidence type="ECO:0000313" key="3">
    <source>
        <dbReference type="Proteomes" id="UP000008206"/>
    </source>
</evidence>
<keyword evidence="1" id="KW-0732">Signal</keyword>
<dbReference type="eggNOG" id="ENOG50321H9">
    <property type="taxonomic scope" value="Bacteria"/>
</dbReference>
<reference evidence="3" key="1">
    <citation type="journal article" date="2011" name="MBio">
        <title>Novel metabolic attributes of the genus Cyanothece, comprising a group of unicellular nitrogen-fixing Cyanobacteria.</title>
        <authorList>
            <person name="Bandyopadhyay A."/>
            <person name="Elvitigala T."/>
            <person name="Welsh E."/>
            <person name="Stockel J."/>
            <person name="Liberton M."/>
            <person name="Min H."/>
            <person name="Sherman L.A."/>
            <person name="Pakrasi H.B."/>
        </authorList>
    </citation>
    <scope>NUCLEOTIDE SEQUENCE [LARGE SCALE GENOMIC DNA]</scope>
    <source>
        <strain evidence="3">PCC 7822</strain>
    </source>
</reference>
<dbReference type="RefSeq" id="WP_013324610.1">
    <property type="nucleotide sequence ID" value="NC_014501.1"/>
</dbReference>
<evidence type="ECO:0000313" key="2">
    <source>
        <dbReference type="EMBL" id="ADN16568.1"/>
    </source>
</evidence>
<evidence type="ECO:0000256" key="1">
    <source>
        <dbReference type="SAM" id="SignalP"/>
    </source>
</evidence>
<gene>
    <name evidence="2" type="ordered locus">Cyan7822_4662</name>
</gene>
<organism evidence="2 3">
    <name type="scientific">Gloeothece verrucosa (strain PCC 7822)</name>
    <name type="common">Cyanothece sp. (strain PCC 7822)</name>
    <dbReference type="NCBI Taxonomy" id="497965"/>
    <lineage>
        <taxon>Bacteria</taxon>
        <taxon>Bacillati</taxon>
        <taxon>Cyanobacteriota</taxon>
        <taxon>Cyanophyceae</taxon>
        <taxon>Oscillatoriophycideae</taxon>
        <taxon>Chroococcales</taxon>
        <taxon>Aphanothecaceae</taxon>
        <taxon>Gloeothece</taxon>
        <taxon>Gloeothece verrucosa</taxon>
    </lineage>
</organism>
<dbReference type="OrthoDB" id="9930868at2"/>
<proteinExistence type="predicted"/>
<protein>
    <submittedName>
        <fullName evidence="2">Uncharacterized protein</fullName>
    </submittedName>
</protein>
<dbReference type="EMBL" id="CP002198">
    <property type="protein sequence ID" value="ADN16568.1"/>
    <property type="molecule type" value="Genomic_DNA"/>
</dbReference>
<dbReference type="KEGG" id="cyj:Cyan7822_4662"/>
<accession>E0UEK0</accession>
<keyword evidence="3" id="KW-1185">Reference proteome</keyword>
<dbReference type="HOGENOM" id="CLU_2000126_0_0_3"/>
<feature type="chain" id="PRO_5003141296" evidence="1">
    <location>
        <begin position="25"/>
        <end position="125"/>
    </location>
</feature>
<feature type="signal peptide" evidence="1">
    <location>
        <begin position="1"/>
        <end position="24"/>
    </location>
</feature>
<dbReference type="AlphaFoldDB" id="E0UEK0"/>
<name>E0UEK0_GLOV7</name>
<sequence length="125" mass="13847">MMRPIGVVLGIGALILISTNEAVAAPLPNNANQGVQKRADRALSNIENRSVSKDFEAFFLDQTTINYPQGTVGERSQGQNQPQLLDNIRIEIGDDSPNNKMELFPNARGADRSNSSQILYQFEEW</sequence>
<dbReference type="Proteomes" id="UP000008206">
    <property type="component" value="Chromosome"/>
</dbReference>